<organism evidence="3 4">
    <name type="scientific">Amycolatopsis arida</name>
    <dbReference type="NCBI Taxonomy" id="587909"/>
    <lineage>
        <taxon>Bacteria</taxon>
        <taxon>Bacillati</taxon>
        <taxon>Actinomycetota</taxon>
        <taxon>Actinomycetes</taxon>
        <taxon>Pseudonocardiales</taxon>
        <taxon>Pseudonocardiaceae</taxon>
        <taxon>Amycolatopsis</taxon>
    </lineage>
</organism>
<dbReference type="NCBIfam" id="NF042915">
    <property type="entry name" value="MAB_1171c_fam"/>
    <property type="match status" value="1"/>
</dbReference>
<proteinExistence type="predicted"/>
<dbReference type="Proteomes" id="UP000198727">
    <property type="component" value="Unassembled WGS sequence"/>
</dbReference>
<feature type="transmembrane region" description="Helical" evidence="1">
    <location>
        <begin position="212"/>
        <end position="234"/>
    </location>
</feature>
<dbReference type="STRING" id="587909.SAMN05421810_11433"/>
<reference evidence="4" key="1">
    <citation type="submission" date="2016-10" db="EMBL/GenBank/DDBJ databases">
        <authorList>
            <person name="Varghese N."/>
            <person name="Submissions S."/>
        </authorList>
    </citation>
    <scope>NUCLEOTIDE SEQUENCE [LARGE SCALE GENOMIC DNA]</scope>
    <source>
        <strain evidence="4">CGMCC 4.5579</strain>
    </source>
</reference>
<feature type="transmembrane region" description="Helical" evidence="1">
    <location>
        <begin position="106"/>
        <end position="125"/>
    </location>
</feature>
<sequence>MRPVPDWVEDLRGVILLVVWVVLVLRVPAARDPRQRPAWVVLGALAVGSVVIQAPVKQWINDVVGIDKAHELVITLVALTDFAAVWWFALVLHAAGHAVPTWLRRAPFYCAAAMAVLAVAFFAVTPPADRYGARAEGWWVGYAVSWIGYGMITAVGASVLFWRHGLTMRDRVLRVSVLALAAGTTAEVPYLVIRAIRWFAPGASPDLAIVGFWFSFTRFVLVALGCSLAALEPLRTALLHWYRRQRLSGLWRQLRAATPELVVTGPESRVADLLAVRNGWERLHQRVVEIRDSISFLHSGWASPELLRAATDHAVEVAPPGRERLTATAAWIEATRRAALAEVPRSHHELGAELLPEVLASESTLRRDVRYLLRLHRALRRAEVRSFASWFTRELA</sequence>
<dbReference type="AlphaFoldDB" id="A0A1I6ARJ2"/>
<evidence type="ECO:0000259" key="2">
    <source>
        <dbReference type="Pfam" id="PF20182"/>
    </source>
</evidence>
<accession>A0A1I6ARJ2</accession>
<evidence type="ECO:0000256" key="1">
    <source>
        <dbReference type="SAM" id="Phobius"/>
    </source>
</evidence>
<dbReference type="InterPro" id="IPR046675">
    <property type="entry name" value="DUF6545"/>
</dbReference>
<feature type="transmembrane region" description="Helical" evidence="1">
    <location>
        <begin position="137"/>
        <end position="160"/>
    </location>
</feature>
<dbReference type="RefSeq" id="WP_208325873.1">
    <property type="nucleotide sequence ID" value="NZ_FOWW01000014.1"/>
</dbReference>
<protein>
    <recommendedName>
        <fullName evidence="2">DUF6545 domain-containing protein</fullName>
    </recommendedName>
</protein>
<evidence type="ECO:0000313" key="3">
    <source>
        <dbReference type="EMBL" id="SFQ71242.1"/>
    </source>
</evidence>
<name>A0A1I6ARJ2_9PSEU</name>
<feature type="domain" description="DUF6545" evidence="2">
    <location>
        <begin position="242"/>
        <end position="380"/>
    </location>
</feature>
<dbReference type="InterPro" id="IPR050039">
    <property type="entry name" value="MAB_1171c-like"/>
</dbReference>
<gene>
    <name evidence="3" type="ORF">SAMN05421810_11433</name>
</gene>
<dbReference type="EMBL" id="FOWW01000014">
    <property type="protein sequence ID" value="SFQ71242.1"/>
    <property type="molecule type" value="Genomic_DNA"/>
</dbReference>
<dbReference type="Pfam" id="PF20182">
    <property type="entry name" value="DUF6545"/>
    <property type="match status" value="1"/>
</dbReference>
<keyword evidence="4" id="KW-1185">Reference proteome</keyword>
<feature type="transmembrane region" description="Helical" evidence="1">
    <location>
        <begin position="72"/>
        <end position="94"/>
    </location>
</feature>
<evidence type="ECO:0000313" key="4">
    <source>
        <dbReference type="Proteomes" id="UP000198727"/>
    </source>
</evidence>
<feature type="transmembrane region" description="Helical" evidence="1">
    <location>
        <begin position="12"/>
        <end position="29"/>
    </location>
</feature>
<feature type="transmembrane region" description="Helical" evidence="1">
    <location>
        <begin position="38"/>
        <end position="60"/>
    </location>
</feature>
<keyword evidence="1" id="KW-0812">Transmembrane</keyword>
<keyword evidence="1" id="KW-0472">Membrane</keyword>
<keyword evidence="1" id="KW-1133">Transmembrane helix</keyword>
<feature type="transmembrane region" description="Helical" evidence="1">
    <location>
        <begin position="172"/>
        <end position="192"/>
    </location>
</feature>